<keyword evidence="2" id="KW-0186">Copper</keyword>
<reference evidence="7" key="1">
    <citation type="journal article" date="2019" name="Int. J. Syst. Evol. Microbiol.">
        <title>The Global Catalogue of Microorganisms (GCM) 10K type strain sequencing project: providing services to taxonomists for standard genome sequencing and annotation.</title>
        <authorList>
            <consortium name="The Broad Institute Genomics Platform"/>
            <consortium name="The Broad Institute Genome Sequencing Center for Infectious Disease"/>
            <person name="Wu L."/>
            <person name="Ma J."/>
        </authorList>
    </citation>
    <scope>NUCLEOTIDE SEQUENCE [LARGE SCALE GENOMIC DNA]</scope>
    <source>
        <strain evidence="7">WYCCWR 12678</strain>
    </source>
</reference>
<dbReference type="InterPro" id="IPR036249">
    <property type="entry name" value="Thioredoxin-like_sf"/>
</dbReference>
<evidence type="ECO:0000313" key="7">
    <source>
        <dbReference type="Proteomes" id="UP001596002"/>
    </source>
</evidence>
<feature type="signal peptide" evidence="4">
    <location>
        <begin position="1"/>
        <end position="26"/>
    </location>
</feature>
<protein>
    <submittedName>
        <fullName evidence="6">SCO family protein</fullName>
    </submittedName>
</protein>
<accession>A0ABV9Q1F1</accession>
<dbReference type="EMBL" id="JBHSHC010000022">
    <property type="protein sequence ID" value="MFC4766505.1"/>
    <property type="molecule type" value="Genomic_DNA"/>
</dbReference>
<keyword evidence="4" id="KW-0732">Signal</keyword>
<keyword evidence="7" id="KW-1185">Reference proteome</keyword>
<dbReference type="InterPro" id="IPR013766">
    <property type="entry name" value="Thioredoxin_domain"/>
</dbReference>
<evidence type="ECO:0000256" key="2">
    <source>
        <dbReference type="ARBA" id="ARBA00023008"/>
    </source>
</evidence>
<dbReference type="PROSITE" id="PS51257">
    <property type="entry name" value="PROKAR_LIPOPROTEIN"/>
    <property type="match status" value="1"/>
</dbReference>
<feature type="chain" id="PRO_5047421393" evidence="4">
    <location>
        <begin position="27"/>
        <end position="219"/>
    </location>
</feature>
<dbReference type="PANTHER" id="PTHR12151">
    <property type="entry name" value="ELECTRON TRANSPORT PROTIN SCO1/SENC FAMILY MEMBER"/>
    <property type="match status" value="1"/>
</dbReference>
<evidence type="ECO:0000259" key="5">
    <source>
        <dbReference type="PROSITE" id="PS51352"/>
    </source>
</evidence>
<sequence>MNISTNRTTKNGLFVLATLVLAGSLAACGGASQGGTPPAPVPKTETPQPANKLPVQGQISNFTLENTEKKPVSLDNDLKAKAKLVYFFYTNCHDVCPITTKRMETILGKLKQQVPNADIQLISITVDPNRDTADVLKQYAKQFNADPNTWAFLRGTKEQTDAVMKQFHVSAEEMMNHDIMHSDRLFLLDEKNQWRNSYLMGTGVKDEEIIADIKTLLAE</sequence>
<dbReference type="InterPro" id="IPR003782">
    <property type="entry name" value="SCO1/SenC"/>
</dbReference>
<feature type="region of interest" description="Disordered" evidence="3">
    <location>
        <begin position="32"/>
        <end position="52"/>
    </location>
</feature>
<dbReference type="PROSITE" id="PS51352">
    <property type="entry name" value="THIOREDOXIN_2"/>
    <property type="match status" value="1"/>
</dbReference>
<evidence type="ECO:0000256" key="4">
    <source>
        <dbReference type="SAM" id="SignalP"/>
    </source>
</evidence>
<name>A0ABV9Q1F1_9BACL</name>
<feature type="domain" description="Thioredoxin" evidence="5">
    <location>
        <begin position="53"/>
        <end position="218"/>
    </location>
</feature>
<organism evidence="6 7">
    <name type="scientific">Effusibacillus consociatus</name>
    <dbReference type="NCBI Taxonomy" id="1117041"/>
    <lineage>
        <taxon>Bacteria</taxon>
        <taxon>Bacillati</taxon>
        <taxon>Bacillota</taxon>
        <taxon>Bacilli</taxon>
        <taxon>Bacillales</taxon>
        <taxon>Alicyclobacillaceae</taxon>
        <taxon>Effusibacillus</taxon>
    </lineage>
</organism>
<comment type="similarity">
    <text evidence="1">Belongs to the SCO1/2 family.</text>
</comment>
<dbReference type="Pfam" id="PF02630">
    <property type="entry name" value="SCO1-SenC"/>
    <property type="match status" value="1"/>
</dbReference>
<evidence type="ECO:0000256" key="3">
    <source>
        <dbReference type="SAM" id="MobiDB-lite"/>
    </source>
</evidence>
<evidence type="ECO:0000313" key="6">
    <source>
        <dbReference type="EMBL" id="MFC4766505.1"/>
    </source>
</evidence>
<dbReference type="CDD" id="cd02968">
    <property type="entry name" value="SCO"/>
    <property type="match status" value="1"/>
</dbReference>
<evidence type="ECO:0000256" key="1">
    <source>
        <dbReference type="ARBA" id="ARBA00010996"/>
    </source>
</evidence>
<dbReference type="Gene3D" id="3.40.30.10">
    <property type="entry name" value="Glutaredoxin"/>
    <property type="match status" value="1"/>
</dbReference>
<dbReference type="SUPFAM" id="SSF52833">
    <property type="entry name" value="Thioredoxin-like"/>
    <property type="match status" value="1"/>
</dbReference>
<gene>
    <name evidence="6" type="ORF">ACFO8Q_03790</name>
</gene>
<proteinExistence type="inferred from homology"/>
<dbReference type="RefSeq" id="WP_380024398.1">
    <property type="nucleotide sequence ID" value="NZ_JBHSHC010000022.1"/>
</dbReference>
<dbReference type="Proteomes" id="UP001596002">
    <property type="component" value="Unassembled WGS sequence"/>
</dbReference>
<dbReference type="PANTHER" id="PTHR12151:SF25">
    <property type="entry name" value="LINALOOL DEHYDRATASE_ISOMERASE DOMAIN-CONTAINING PROTEIN"/>
    <property type="match status" value="1"/>
</dbReference>
<comment type="caution">
    <text evidence="6">The sequence shown here is derived from an EMBL/GenBank/DDBJ whole genome shotgun (WGS) entry which is preliminary data.</text>
</comment>